<protein>
    <submittedName>
        <fullName evidence="2">Uncharacterized protein</fullName>
    </submittedName>
</protein>
<keyword evidence="3" id="KW-1185">Reference proteome</keyword>
<accession>A0A1D2M3W6</accession>
<gene>
    <name evidence="2" type="ORF">Ocin01_19022</name>
</gene>
<evidence type="ECO:0000313" key="3">
    <source>
        <dbReference type="Proteomes" id="UP000094527"/>
    </source>
</evidence>
<proteinExistence type="predicted"/>
<feature type="compositionally biased region" description="Polar residues" evidence="1">
    <location>
        <begin position="38"/>
        <end position="49"/>
    </location>
</feature>
<dbReference type="AlphaFoldDB" id="A0A1D2M3W6"/>
<reference evidence="2 3" key="1">
    <citation type="journal article" date="2016" name="Genome Biol. Evol.">
        <title>Gene Family Evolution Reflects Adaptation to Soil Environmental Stressors in the Genome of the Collembolan Orchesella cincta.</title>
        <authorList>
            <person name="Faddeeva-Vakhrusheva A."/>
            <person name="Derks M.F."/>
            <person name="Anvar S.Y."/>
            <person name="Agamennone V."/>
            <person name="Suring W."/>
            <person name="Smit S."/>
            <person name="van Straalen N.M."/>
            <person name="Roelofs D."/>
        </authorList>
    </citation>
    <scope>NUCLEOTIDE SEQUENCE [LARGE SCALE GENOMIC DNA]</scope>
    <source>
        <tissue evidence="2">Mixed pool</tissue>
    </source>
</reference>
<dbReference type="EMBL" id="LJIJ01004891">
    <property type="protein sequence ID" value="ODM87660.1"/>
    <property type="molecule type" value="Genomic_DNA"/>
</dbReference>
<organism evidence="2 3">
    <name type="scientific">Orchesella cincta</name>
    <name type="common">Springtail</name>
    <name type="synonym">Podura cincta</name>
    <dbReference type="NCBI Taxonomy" id="48709"/>
    <lineage>
        <taxon>Eukaryota</taxon>
        <taxon>Metazoa</taxon>
        <taxon>Ecdysozoa</taxon>
        <taxon>Arthropoda</taxon>
        <taxon>Hexapoda</taxon>
        <taxon>Collembola</taxon>
        <taxon>Entomobryomorpha</taxon>
        <taxon>Entomobryoidea</taxon>
        <taxon>Orchesellidae</taxon>
        <taxon>Orchesellinae</taxon>
        <taxon>Orchesella</taxon>
    </lineage>
</organism>
<comment type="caution">
    <text evidence="2">The sequence shown here is derived from an EMBL/GenBank/DDBJ whole genome shotgun (WGS) entry which is preliminary data.</text>
</comment>
<feature type="region of interest" description="Disordered" evidence="1">
    <location>
        <begin position="90"/>
        <end position="119"/>
    </location>
</feature>
<sequence>MERGQQDVTSQSTFPTEIVQLWDAQEISHRTRSMEKVQLQQRYSQQHPQPRSKDERFGSPEFLHHHHPLKIEIKSIQTTIANSLDSSYAHVDEETGRSDDDFQYSLMEKSTRKRSQPPP</sequence>
<feature type="compositionally biased region" description="Basic and acidic residues" evidence="1">
    <location>
        <begin position="90"/>
        <end position="100"/>
    </location>
</feature>
<evidence type="ECO:0000313" key="2">
    <source>
        <dbReference type="EMBL" id="ODM87660.1"/>
    </source>
</evidence>
<evidence type="ECO:0000256" key="1">
    <source>
        <dbReference type="SAM" id="MobiDB-lite"/>
    </source>
</evidence>
<dbReference type="Proteomes" id="UP000094527">
    <property type="component" value="Unassembled WGS sequence"/>
</dbReference>
<feature type="region of interest" description="Disordered" evidence="1">
    <location>
        <begin position="31"/>
        <end position="66"/>
    </location>
</feature>
<name>A0A1D2M3W6_ORCCI</name>